<evidence type="ECO:0008006" key="4">
    <source>
        <dbReference type="Google" id="ProtNLM"/>
    </source>
</evidence>
<gene>
    <name evidence="2" type="ORF">JNB85_23140</name>
</gene>
<organism evidence="2 3">
    <name type="scientific">Rhizobium mesosinicum</name>
    <dbReference type="NCBI Taxonomy" id="335017"/>
    <lineage>
        <taxon>Bacteria</taxon>
        <taxon>Pseudomonadati</taxon>
        <taxon>Pseudomonadota</taxon>
        <taxon>Alphaproteobacteria</taxon>
        <taxon>Hyphomicrobiales</taxon>
        <taxon>Rhizobiaceae</taxon>
        <taxon>Rhizobium/Agrobacterium group</taxon>
        <taxon>Rhizobium</taxon>
    </lineage>
</organism>
<evidence type="ECO:0000313" key="2">
    <source>
        <dbReference type="EMBL" id="MBW9055305.1"/>
    </source>
</evidence>
<dbReference type="InterPro" id="IPR005297">
    <property type="entry name" value="Lipoprotein_repeat"/>
</dbReference>
<feature type="signal peptide" evidence="1">
    <location>
        <begin position="1"/>
        <end position="22"/>
    </location>
</feature>
<dbReference type="RefSeq" id="WP_220336627.1">
    <property type="nucleotide sequence ID" value="NZ_JAEUAK010000010.1"/>
</dbReference>
<dbReference type="Proteomes" id="UP000717752">
    <property type="component" value="Unassembled WGS sequence"/>
</dbReference>
<dbReference type="PIRSF" id="PIRSF029720">
    <property type="entry name" value="UCP029720"/>
    <property type="match status" value="1"/>
</dbReference>
<keyword evidence="1" id="KW-0732">Signal</keyword>
<dbReference type="Pfam" id="PF03640">
    <property type="entry name" value="Lipoprotein_15"/>
    <property type="match status" value="2"/>
</dbReference>
<proteinExistence type="predicted"/>
<feature type="chain" id="PRO_5046269051" description="Lipoprotein with Yx(FWY)xxD motif" evidence="1">
    <location>
        <begin position="23"/>
        <end position="126"/>
    </location>
</feature>
<dbReference type="InterPro" id="IPR014558">
    <property type="entry name" value="UCP029720"/>
</dbReference>
<comment type="caution">
    <text evidence="2">The sequence shown here is derived from an EMBL/GenBank/DDBJ whole genome shotgun (WGS) entry which is preliminary data.</text>
</comment>
<accession>A0ABS7GZI8</accession>
<name>A0ABS7GZI8_9HYPH</name>
<sequence>MKSAKFLSVLALIAATATTAFAAPAVTTVETAKGKVLAGEKGMTLYTYKKDEKGMTNCYDKCATNWPPFLAASGAKAEGAYSLVERKDGKKQWAKDGMPLYYFVKDTKSGDATGDGVGGVWDVAKP</sequence>
<dbReference type="PANTHER" id="PTHR39335">
    <property type="entry name" value="BLL4220 PROTEIN"/>
    <property type="match status" value="1"/>
</dbReference>
<dbReference type="EMBL" id="JAEUAK010000010">
    <property type="protein sequence ID" value="MBW9055305.1"/>
    <property type="molecule type" value="Genomic_DNA"/>
</dbReference>
<evidence type="ECO:0000256" key="1">
    <source>
        <dbReference type="SAM" id="SignalP"/>
    </source>
</evidence>
<keyword evidence="3" id="KW-1185">Reference proteome</keyword>
<protein>
    <recommendedName>
        <fullName evidence="4">Lipoprotein with Yx(FWY)xxD motif</fullName>
    </recommendedName>
</protein>
<evidence type="ECO:0000313" key="3">
    <source>
        <dbReference type="Proteomes" id="UP000717752"/>
    </source>
</evidence>
<reference evidence="2 3" key="1">
    <citation type="journal article" date="2021" name="MBio">
        <title>Poor Competitiveness of Bradyrhizobium in Pigeon Pea Root Colonization in Indian Soils.</title>
        <authorList>
            <person name="Chalasani D."/>
            <person name="Basu A."/>
            <person name="Pullabhotla S.V.S.R.N."/>
            <person name="Jorrin B."/>
            <person name="Neal A.L."/>
            <person name="Poole P.S."/>
            <person name="Podile A.R."/>
            <person name="Tkacz A."/>
        </authorList>
    </citation>
    <scope>NUCLEOTIDE SEQUENCE [LARGE SCALE GENOMIC DNA]</scope>
    <source>
        <strain evidence="2 3">HU56</strain>
    </source>
</reference>
<dbReference type="PANTHER" id="PTHR39335:SF1">
    <property type="entry name" value="BLL4220 PROTEIN"/>
    <property type="match status" value="1"/>
</dbReference>